<name>A0A7G7BF00_9ACTN</name>
<dbReference type="NCBIfam" id="NF033679">
    <property type="entry name" value="DNRLRE_dom"/>
    <property type="match status" value="1"/>
</dbReference>
<dbReference type="EMBL" id="CP045702">
    <property type="protein sequence ID" value="QNE73915.1"/>
    <property type="molecule type" value="Genomic_DNA"/>
</dbReference>
<dbReference type="Proteomes" id="UP000515307">
    <property type="component" value="Chromosome"/>
</dbReference>
<dbReference type="KEGG" id="sfiy:F0344_04240"/>
<dbReference type="InterPro" id="IPR013783">
    <property type="entry name" value="Ig-like_fold"/>
</dbReference>
<feature type="compositionally biased region" description="Basic and acidic residues" evidence="1">
    <location>
        <begin position="802"/>
        <end position="817"/>
    </location>
</feature>
<accession>A0A7G7BF00</accession>
<reference evidence="3" key="1">
    <citation type="submission" date="2019-10" db="EMBL/GenBank/DDBJ databases">
        <title>Antimicrobial potential of Antarctic Bacteria.</title>
        <authorList>
            <person name="Benaud N."/>
            <person name="Edwards R.J."/>
            <person name="Ferrari B.C."/>
        </authorList>
    </citation>
    <scope>NUCLEOTIDE SEQUENCE [LARGE SCALE GENOMIC DNA]</scope>
    <source>
        <strain evidence="3">NBSH44</strain>
    </source>
</reference>
<dbReference type="AlphaFoldDB" id="A0A7G7BF00"/>
<feature type="compositionally biased region" description="Gly residues" evidence="1">
    <location>
        <begin position="784"/>
        <end position="795"/>
    </location>
</feature>
<dbReference type="Gene3D" id="2.60.40.10">
    <property type="entry name" value="Immunoglobulins"/>
    <property type="match status" value="1"/>
</dbReference>
<dbReference type="GO" id="GO:0005975">
    <property type="term" value="P:carbohydrate metabolic process"/>
    <property type="evidence" value="ECO:0007669"/>
    <property type="project" value="UniProtKB-ARBA"/>
</dbReference>
<dbReference type="InterPro" id="IPR031325">
    <property type="entry name" value="RHS_repeat"/>
</dbReference>
<organism evidence="2 3">
    <name type="scientific">Streptomyces finlayi</name>
    <dbReference type="NCBI Taxonomy" id="67296"/>
    <lineage>
        <taxon>Bacteria</taxon>
        <taxon>Bacillati</taxon>
        <taxon>Actinomycetota</taxon>
        <taxon>Actinomycetes</taxon>
        <taxon>Kitasatosporales</taxon>
        <taxon>Streptomycetaceae</taxon>
        <taxon>Streptomyces</taxon>
    </lineage>
</organism>
<dbReference type="Pfam" id="PF05593">
    <property type="entry name" value="RHS_repeat"/>
    <property type="match status" value="1"/>
</dbReference>
<feature type="compositionally biased region" description="Basic residues" evidence="1">
    <location>
        <begin position="738"/>
        <end position="749"/>
    </location>
</feature>
<feature type="compositionally biased region" description="Basic residues" evidence="1">
    <location>
        <begin position="708"/>
        <end position="718"/>
    </location>
</feature>
<evidence type="ECO:0000313" key="3">
    <source>
        <dbReference type="Proteomes" id="UP000515307"/>
    </source>
</evidence>
<evidence type="ECO:0000256" key="1">
    <source>
        <dbReference type="SAM" id="MobiDB-lite"/>
    </source>
</evidence>
<proteinExistence type="predicted"/>
<feature type="region of interest" description="Disordered" evidence="1">
    <location>
        <begin position="676"/>
        <end position="827"/>
    </location>
</feature>
<protein>
    <submittedName>
        <fullName evidence="2">DNRLRE domain-containing protein</fullName>
    </submittedName>
</protein>
<sequence length="846" mass="92008">MFPHDLVEYQVHRSINQTFTPSAATMVAPVAPGTTSFTDTSATPTKADDADPFGRAYYYMVAVKTKDRQVLGAQTQLVRLPKAGRTTKVLSASADTTLSSAEPALAHDTLTEGGPQSWISAGNNSLTYGDTRALLKSPQLDIPATARVLDATVRLWGTQTNQENPGAVYELRPLTRDFDETATWAKANATTAWTAPGGDIGAVVSDNGSKTNDPARHDWNVTSLAQSWVTTPTSQKGVAIKMADETAKQERTLFLSSEGAEPKLHPKIVVTYIDSTTASTYFAPQTPARMTPNTTYTVDFNLTNTTTTTWKATDQVLTYKWALPDGTDVTNGGNQIQTALPRDVDPGDSVSLQAQVKTPINSDSGNKRTDYALTWDVFNKTNSTWVSGTAGIPGLKQNVAVEDPTSNQLGLEKFYSYAGKNTGAGSTVMNNTASGNSVWCYNAFSNPGRGISTFARFSYNTLDTSDTVLGHGWSGQLAGPTRLGAPLEFHPKPHPTEVKLPDGDGTTHIFAKQPDGSWKAPAGVHYKLEAKPGLDCTPLKDPIPDAWTMTRPDGTRFLFGCDGYMTSVVDKNGNTQTYTYEERKSNNKPTKFLKYITDPAGRQSLTVEYYAKGEAGPKVDDHVKSMTDISGRKVTFEYSDKGLLTKLTDGAGSAQPKVFGFEYDATQGNKNVKLVKATDPRGNATDLPAVEGGGEVGQHGQEHDRAGLRHQRQHHQLHPRSDLVEDRVRHPGQDLRGHQRRLTHGRRPAGLHPDLHRPEPAAEADEGERQHRRLHLLPRRSGQVGAGEDVGGSGGRPARPGVRPEREPLQGHREAHERRRLLGVPGHRVLLRVRPAGQDPEGHQDR</sequence>
<keyword evidence="3" id="KW-1185">Reference proteome</keyword>
<feature type="compositionally biased region" description="Basic and acidic residues" evidence="1">
    <location>
        <begin position="719"/>
        <end position="737"/>
    </location>
</feature>
<gene>
    <name evidence="2" type="ORF">F0344_04240</name>
</gene>
<evidence type="ECO:0000313" key="2">
    <source>
        <dbReference type="EMBL" id="QNE73915.1"/>
    </source>
</evidence>